<evidence type="ECO:0000313" key="2">
    <source>
        <dbReference type="Proteomes" id="UP001501495"/>
    </source>
</evidence>
<comment type="caution">
    <text evidence="1">The sequence shown here is derived from an EMBL/GenBank/DDBJ whole genome shotgun (WGS) entry which is preliminary data.</text>
</comment>
<dbReference type="Pfam" id="PF04978">
    <property type="entry name" value="MST"/>
    <property type="match status" value="1"/>
</dbReference>
<dbReference type="Proteomes" id="UP001501495">
    <property type="component" value="Unassembled WGS sequence"/>
</dbReference>
<reference evidence="2" key="1">
    <citation type="journal article" date="2019" name="Int. J. Syst. Evol. Microbiol.">
        <title>The Global Catalogue of Microorganisms (GCM) 10K type strain sequencing project: providing services to taxonomists for standard genome sequencing and annotation.</title>
        <authorList>
            <consortium name="The Broad Institute Genomics Platform"/>
            <consortium name="The Broad Institute Genome Sequencing Center for Infectious Disease"/>
            <person name="Wu L."/>
            <person name="Ma J."/>
        </authorList>
    </citation>
    <scope>NUCLEOTIDE SEQUENCE [LARGE SCALE GENOMIC DNA]</scope>
    <source>
        <strain evidence="2">JCM 16703</strain>
    </source>
</reference>
<dbReference type="InterPro" id="IPR034660">
    <property type="entry name" value="DinB/YfiT-like"/>
</dbReference>
<sequence>MSDDHQRERDDLIATLAQHRGFLKQTITGLDDAAARSTPTVSALSLASILKHVADTEAGWITFARDGAMAGADDWSGEDTRFLLTDDDTVEALLARYDAVADDTAALIAEADLDAAHPLPAAPWFPPGATWTVRRVLWHVLAESAQHAGHADIIRESIDGARTMG</sequence>
<dbReference type="InterPro" id="IPR007061">
    <property type="entry name" value="MST-like"/>
</dbReference>
<gene>
    <name evidence="1" type="ORF">GCM10022215_22860</name>
</gene>
<dbReference type="SUPFAM" id="SSF109854">
    <property type="entry name" value="DinB/YfiT-like putative metalloenzymes"/>
    <property type="match status" value="1"/>
</dbReference>
<protein>
    <submittedName>
        <fullName evidence="1">DinB family protein</fullName>
    </submittedName>
</protein>
<accession>A0ABP7XLL7</accession>
<dbReference type="EMBL" id="BAAAZH010000014">
    <property type="protein sequence ID" value="GAA4119876.1"/>
    <property type="molecule type" value="Genomic_DNA"/>
</dbReference>
<proteinExistence type="predicted"/>
<keyword evidence="2" id="KW-1185">Reference proteome</keyword>
<dbReference type="Gene3D" id="1.20.120.450">
    <property type="entry name" value="dinb family like domain"/>
    <property type="match status" value="1"/>
</dbReference>
<organism evidence="1 2">
    <name type="scientific">Nocardioides fonticola</name>
    <dbReference type="NCBI Taxonomy" id="450363"/>
    <lineage>
        <taxon>Bacteria</taxon>
        <taxon>Bacillati</taxon>
        <taxon>Actinomycetota</taxon>
        <taxon>Actinomycetes</taxon>
        <taxon>Propionibacteriales</taxon>
        <taxon>Nocardioidaceae</taxon>
        <taxon>Nocardioides</taxon>
    </lineage>
</organism>
<name>A0ABP7XLL7_9ACTN</name>
<evidence type="ECO:0000313" key="1">
    <source>
        <dbReference type="EMBL" id="GAA4119876.1"/>
    </source>
</evidence>
<dbReference type="RefSeq" id="WP_344733514.1">
    <property type="nucleotide sequence ID" value="NZ_BAAAZH010000014.1"/>
</dbReference>